<name>A0A074Z618_OPIVI</name>
<dbReference type="CTD" id="20324743"/>
<dbReference type="RefSeq" id="XP_009175249.1">
    <property type="nucleotide sequence ID" value="XM_009176985.1"/>
</dbReference>
<reference evidence="1 2" key="1">
    <citation type="submission" date="2013-11" db="EMBL/GenBank/DDBJ databases">
        <title>Opisthorchis viverrini - life in the bile duct.</title>
        <authorList>
            <person name="Young N.D."/>
            <person name="Nagarajan N."/>
            <person name="Lin S.J."/>
            <person name="Korhonen P.K."/>
            <person name="Jex A.R."/>
            <person name="Hall R.S."/>
            <person name="Safavi-Hemami H."/>
            <person name="Kaewkong W."/>
            <person name="Bertrand D."/>
            <person name="Gao S."/>
            <person name="Seet Q."/>
            <person name="Wongkham S."/>
            <person name="Teh B.T."/>
            <person name="Wongkham C."/>
            <person name="Intapan P.M."/>
            <person name="Maleewong W."/>
            <person name="Yang X."/>
            <person name="Hu M."/>
            <person name="Wang Z."/>
            <person name="Hofmann A."/>
            <person name="Sternberg P.W."/>
            <person name="Tan P."/>
            <person name="Wang J."/>
            <person name="Gasser R.B."/>
        </authorList>
    </citation>
    <scope>NUCLEOTIDE SEQUENCE [LARGE SCALE GENOMIC DNA]</scope>
</reference>
<dbReference type="KEGG" id="ovi:T265_10575"/>
<dbReference type="EMBL" id="KL597003">
    <property type="protein sequence ID" value="KER20997.1"/>
    <property type="molecule type" value="Genomic_DNA"/>
</dbReference>
<proteinExistence type="predicted"/>
<organism evidence="1 2">
    <name type="scientific">Opisthorchis viverrini</name>
    <name type="common">Southeast Asian liver fluke</name>
    <dbReference type="NCBI Taxonomy" id="6198"/>
    <lineage>
        <taxon>Eukaryota</taxon>
        <taxon>Metazoa</taxon>
        <taxon>Spiralia</taxon>
        <taxon>Lophotrochozoa</taxon>
        <taxon>Platyhelminthes</taxon>
        <taxon>Trematoda</taxon>
        <taxon>Digenea</taxon>
        <taxon>Opisthorchiida</taxon>
        <taxon>Opisthorchiata</taxon>
        <taxon>Opisthorchiidae</taxon>
        <taxon>Opisthorchis</taxon>
    </lineage>
</organism>
<evidence type="ECO:0000313" key="1">
    <source>
        <dbReference type="EMBL" id="KER20997.1"/>
    </source>
</evidence>
<dbReference type="AlphaFoldDB" id="A0A074Z618"/>
<dbReference type="OrthoDB" id="10063766at2759"/>
<keyword evidence="2" id="KW-1185">Reference proteome</keyword>
<gene>
    <name evidence="1" type="ORF">T265_10575</name>
</gene>
<accession>A0A074Z618</accession>
<dbReference type="GeneID" id="20324743"/>
<evidence type="ECO:0000313" key="2">
    <source>
        <dbReference type="Proteomes" id="UP000054324"/>
    </source>
</evidence>
<protein>
    <submittedName>
        <fullName evidence="1">Uncharacterized protein</fullName>
    </submittedName>
</protein>
<dbReference type="Proteomes" id="UP000054324">
    <property type="component" value="Unassembled WGS sequence"/>
</dbReference>
<sequence length="91" mass="10374">MPHGAYVRPLLEYPNQVVYSGRTKYAIPVSRIHGLIHRIEAFAQVSRVGFVLVASLFRRPAATKMVSGLKFVDCDTRLATLELFPLKYRRL</sequence>